<keyword evidence="2" id="KW-0812">Transmembrane</keyword>
<feature type="region of interest" description="Disordered" evidence="1">
    <location>
        <begin position="681"/>
        <end position="741"/>
    </location>
</feature>
<accession>A0A914PLX8</accession>
<keyword evidence="2" id="KW-1133">Transmembrane helix</keyword>
<feature type="compositionally biased region" description="Polar residues" evidence="1">
    <location>
        <begin position="13"/>
        <end position="24"/>
    </location>
</feature>
<dbReference type="AlphaFoldDB" id="A0A914PLX8"/>
<feature type="region of interest" description="Disordered" evidence="1">
    <location>
        <begin position="1"/>
        <end position="24"/>
    </location>
</feature>
<sequence>MGFKASRRLFDPKQSTSTNNARFPAVSSSARMPVLSNYSIGIMSESDTLEKDFEFVTSEPSGIYDLSLLKNEFTQQIRKHIVNSYPNILYLDDLFDQKPVNDISYDNDNLSSGNVLLSQPLRIITDDIFNENETDENKIDKIMNTIEEYYLLPVESQRSLYDKNGEEILVTRNVDHLIIPDSLKVVDTFDWKKKEQFILNQFAVLRDFDPEQQINVIIKVIIQKIQEFKTKADAIVCEYGREIPTSYGKLLCYILGFFIYLPALPCIIQMASFTIFKDLPIYFERSLFPRRWLIIAPSNSRALKETVLEMEPRFYFPDGSNSLKGFKSGLVVYFYNQIFDLEELVKYKWDCTMVFGEAKENEPIDKAYDLLSKMDNYHKDKFGFMVILLETSESLWSKAISTGVSTIFRWLFPTLYEIASFKKLDCSKIMTMFFSSLIPFDEKQLQTSEWLLKVINLLVYQAKNDQIFPFMLLYNDFAINLSYEKISKLITQIRKQCNYTTLDNMNVIFMNESERSLASSIFTKNGILICIGENIPGKLRLFLISEVFNIEAMNVFVFAHFSIEIAAKICAVMRKSSKYDKTIWFLQPKNQPIEMEIFSTYFEVYREPFLDDEGQPTCMDEPTVLSKIKKEKVEESSLSKKFCSLSTSFNLELKTEAGGTESYGNKFRKFLHIYENAQKQFEAEQRQQKENEAYQQNTEMEPSTPTSKKPRQSKKKPAPLKTQSSRQNIPKRQKQEQPRITYQNVHEKIRSYLPPSVGAIKRLPLFPLQRSLIKKLNYEKQRIGHLDPLDEFNLCIFCVNCF</sequence>
<feature type="compositionally biased region" description="Basic and acidic residues" evidence="1">
    <location>
        <begin position="681"/>
        <end position="692"/>
    </location>
</feature>
<name>A0A914PLX8_9BILA</name>
<protein>
    <submittedName>
        <fullName evidence="4">Uncharacterized protein</fullName>
    </submittedName>
</protein>
<evidence type="ECO:0000313" key="4">
    <source>
        <dbReference type="WBParaSite" id="PDA_v2.g16903.t1"/>
    </source>
</evidence>
<feature type="transmembrane region" description="Helical" evidence="2">
    <location>
        <begin position="250"/>
        <end position="276"/>
    </location>
</feature>
<reference evidence="4" key="1">
    <citation type="submission" date="2022-11" db="UniProtKB">
        <authorList>
            <consortium name="WormBaseParasite"/>
        </authorList>
    </citation>
    <scope>IDENTIFICATION</scope>
</reference>
<keyword evidence="2" id="KW-0472">Membrane</keyword>
<dbReference type="Proteomes" id="UP000887578">
    <property type="component" value="Unplaced"/>
</dbReference>
<feature type="compositionally biased region" description="Basic residues" evidence="1">
    <location>
        <begin position="708"/>
        <end position="718"/>
    </location>
</feature>
<organism evidence="3 4">
    <name type="scientific">Panagrolaimus davidi</name>
    <dbReference type="NCBI Taxonomy" id="227884"/>
    <lineage>
        <taxon>Eukaryota</taxon>
        <taxon>Metazoa</taxon>
        <taxon>Ecdysozoa</taxon>
        <taxon>Nematoda</taxon>
        <taxon>Chromadorea</taxon>
        <taxon>Rhabditida</taxon>
        <taxon>Tylenchina</taxon>
        <taxon>Panagrolaimomorpha</taxon>
        <taxon>Panagrolaimoidea</taxon>
        <taxon>Panagrolaimidae</taxon>
        <taxon>Panagrolaimus</taxon>
    </lineage>
</organism>
<proteinExistence type="predicted"/>
<evidence type="ECO:0000256" key="1">
    <source>
        <dbReference type="SAM" id="MobiDB-lite"/>
    </source>
</evidence>
<feature type="compositionally biased region" description="Polar residues" evidence="1">
    <location>
        <begin position="693"/>
        <end position="707"/>
    </location>
</feature>
<evidence type="ECO:0000313" key="3">
    <source>
        <dbReference type="Proteomes" id="UP000887578"/>
    </source>
</evidence>
<evidence type="ECO:0000256" key="2">
    <source>
        <dbReference type="SAM" id="Phobius"/>
    </source>
</evidence>
<keyword evidence="3" id="KW-1185">Reference proteome</keyword>
<dbReference type="WBParaSite" id="PDA_v2.g16903.t1">
    <property type="protein sequence ID" value="PDA_v2.g16903.t1"/>
    <property type="gene ID" value="PDA_v2.g16903"/>
</dbReference>
<feature type="compositionally biased region" description="Polar residues" evidence="1">
    <location>
        <begin position="721"/>
        <end position="730"/>
    </location>
</feature>